<dbReference type="EMBL" id="VLYX01000001">
    <property type="protein sequence ID" value="MDR4324373.1"/>
    <property type="molecule type" value="Genomic_DNA"/>
</dbReference>
<dbReference type="SUPFAM" id="SSF69360">
    <property type="entry name" value="Cell wall binding repeat"/>
    <property type="match status" value="1"/>
</dbReference>
<evidence type="ECO:0000313" key="4">
    <source>
        <dbReference type="EMBL" id="PHF04061.1"/>
    </source>
</evidence>
<dbReference type="EMBL" id="NUTL01000016">
    <property type="protein sequence ID" value="PHF04061.1"/>
    <property type="molecule type" value="Genomic_DNA"/>
</dbReference>
<feature type="repeat" description="Cell wall-binding" evidence="2">
    <location>
        <begin position="40"/>
        <end position="59"/>
    </location>
</feature>
<dbReference type="Pfam" id="PF01473">
    <property type="entry name" value="Choline_bind_1"/>
    <property type="match status" value="2"/>
</dbReference>
<dbReference type="Proteomes" id="UP001248134">
    <property type="component" value="Unassembled WGS sequence"/>
</dbReference>
<protein>
    <submittedName>
        <fullName evidence="3">Glucan-binding protein</fullName>
    </submittedName>
</protein>
<evidence type="ECO:0000256" key="1">
    <source>
        <dbReference type="ARBA" id="ARBA00022737"/>
    </source>
</evidence>
<evidence type="ECO:0000313" key="6">
    <source>
        <dbReference type="Proteomes" id="UP001248134"/>
    </source>
</evidence>
<evidence type="ECO:0000313" key="5">
    <source>
        <dbReference type="Proteomes" id="UP000221918"/>
    </source>
</evidence>
<proteinExistence type="predicted"/>
<evidence type="ECO:0000313" key="3">
    <source>
        <dbReference type="EMBL" id="MDR4324373.1"/>
    </source>
</evidence>
<reference evidence="3" key="2">
    <citation type="submission" date="2019-07" db="EMBL/GenBank/DDBJ databases">
        <title>Phylogenomic Reclassification of ATCC Bacillus Strains and Various Taxa within the Genus Bacillus.</title>
        <authorList>
            <person name="Riojas M.A."/>
            <person name="Frank A.M."/>
            <person name="Fenn S.L."/>
            <person name="King S.P."/>
            <person name="Brower S.M."/>
            <person name="Hazbon M.H."/>
        </authorList>
    </citation>
    <scope>NUCLEOTIDE SEQUENCE</scope>
    <source>
        <strain evidence="3">NR-12239</strain>
    </source>
</reference>
<dbReference type="Gene3D" id="2.10.270.20">
    <property type="match status" value="1"/>
</dbReference>
<dbReference type="PROSITE" id="PS51170">
    <property type="entry name" value="CW"/>
    <property type="match status" value="2"/>
</dbReference>
<dbReference type="AlphaFoldDB" id="A0AAJ2DKD8"/>
<organism evidence="3 6">
    <name type="scientific">Bacillus pseudomycoides</name>
    <dbReference type="NCBI Taxonomy" id="64104"/>
    <lineage>
        <taxon>Bacteria</taxon>
        <taxon>Bacillati</taxon>
        <taxon>Bacillota</taxon>
        <taxon>Bacilli</taxon>
        <taxon>Bacillales</taxon>
        <taxon>Bacillaceae</taxon>
        <taxon>Bacillus</taxon>
        <taxon>Bacillus cereus group</taxon>
    </lineage>
</organism>
<reference evidence="4 5" key="1">
    <citation type="submission" date="2017-09" db="EMBL/GenBank/DDBJ databases">
        <title>Large-scale bioinformatics analysis of Bacillus genomes uncovers conserved roles of natural products in bacterial physiology.</title>
        <authorList>
            <consortium name="Agbiome Team Llc"/>
            <person name="Bleich R.M."/>
            <person name="Grubbs K.J."/>
            <person name="Santa Maria K.C."/>
            <person name="Allen S.E."/>
            <person name="Farag S."/>
            <person name="Shank E.A."/>
            <person name="Bowers A."/>
        </authorList>
    </citation>
    <scope>NUCLEOTIDE SEQUENCE [LARGE SCALE GENOMIC DNA]</scope>
    <source>
        <strain evidence="4 5">AFS037265</strain>
    </source>
</reference>
<accession>A0AAJ2DKD8</accession>
<feature type="repeat" description="Cell wall-binding" evidence="2">
    <location>
        <begin position="20"/>
        <end position="39"/>
    </location>
</feature>
<name>A0AAJ2DKD8_9BACI</name>
<dbReference type="InterPro" id="IPR018337">
    <property type="entry name" value="Cell_wall/Cho-bd_repeat"/>
</dbReference>
<dbReference type="RefSeq" id="WP_098114391.1">
    <property type="nucleotide sequence ID" value="NZ_JANIOB010000017.1"/>
</dbReference>
<keyword evidence="1" id="KW-0677">Repeat</keyword>
<gene>
    <name evidence="4" type="ORF">COF81_03460</name>
    <name evidence="3" type="ORF">FOS08_00015</name>
</gene>
<sequence length="61" mass="7271">MNFKVKKNVIYFLNNNGVKQTGWLSNGGKWYYLDSYGEMETGQKFIDNNWYYFNDNGVWIG</sequence>
<comment type="caution">
    <text evidence="3">The sequence shown here is derived from an EMBL/GenBank/DDBJ whole genome shotgun (WGS) entry which is preliminary data.</text>
</comment>
<dbReference type="Proteomes" id="UP000221918">
    <property type="component" value="Unassembled WGS sequence"/>
</dbReference>
<evidence type="ECO:0000256" key="2">
    <source>
        <dbReference type="PROSITE-ProRule" id="PRU00591"/>
    </source>
</evidence>